<evidence type="ECO:0000313" key="2">
    <source>
        <dbReference type="EMBL" id="KAJ9597999.1"/>
    </source>
</evidence>
<feature type="region of interest" description="Disordered" evidence="1">
    <location>
        <begin position="18"/>
        <end position="58"/>
    </location>
</feature>
<dbReference type="EMBL" id="JASPKZ010001529">
    <property type="protein sequence ID" value="KAJ9597999.1"/>
    <property type="molecule type" value="Genomic_DNA"/>
</dbReference>
<name>A0AAD8AF74_DIPPU</name>
<feature type="non-terminal residue" evidence="2">
    <location>
        <position position="1"/>
    </location>
</feature>
<evidence type="ECO:0000313" key="3">
    <source>
        <dbReference type="Proteomes" id="UP001233999"/>
    </source>
</evidence>
<proteinExistence type="predicted"/>
<comment type="caution">
    <text evidence="2">The sequence shown here is derived from an EMBL/GenBank/DDBJ whole genome shotgun (WGS) entry which is preliminary data.</text>
</comment>
<accession>A0AAD8AF74</accession>
<sequence>MGMICMNRTNVSRWCTHSSKRLRETQPSDRHAPAGRHSSQSRRISESLEAQFPERPSCDCEPYRRSSTFPMESACDSVLGDMHGVFMVDFAEHGTTPATGTLTCTSHIALTEDSVCTANTNNFITQKREGTQLQQDYSLA</sequence>
<protein>
    <submittedName>
        <fullName evidence="2">Uncharacterized protein</fullName>
    </submittedName>
</protein>
<organism evidence="2 3">
    <name type="scientific">Diploptera punctata</name>
    <name type="common">Pacific beetle cockroach</name>
    <dbReference type="NCBI Taxonomy" id="6984"/>
    <lineage>
        <taxon>Eukaryota</taxon>
        <taxon>Metazoa</taxon>
        <taxon>Ecdysozoa</taxon>
        <taxon>Arthropoda</taxon>
        <taxon>Hexapoda</taxon>
        <taxon>Insecta</taxon>
        <taxon>Pterygota</taxon>
        <taxon>Neoptera</taxon>
        <taxon>Polyneoptera</taxon>
        <taxon>Dictyoptera</taxon>
        <taxon>Blattodea</taxon>
        <taxon>Blaberoidea</taxon>
        <taxon>Blaberidae</taxon>
        <taxon>Diplopterinae</taxon>
        <taxon>Diploptera</taxon>
    </lineage>
</organism>
<dbReference type="AlphaFoldDB" id="A0AAD8AF74"/>
<reference evidence="2" key="2">
    <citation type="submission" date="2023-05" db="EMBL/GenBank/DDBJ databases">
        <authorList>
            <person name="Fouks B."/>
        </authorList>
    </citation>
    <scope>NUCLEOTIDE SEQUENCE</scope>
    <source>
        <strain evidence="2">Stay&amp;Tobe</strain>
        <tissue evidence="2">Testes</tissue>
    </source>
</reference>
<gene>
    <name evidence="2" type="ORF">L9F63_026896</name>
</gene>
<dbReference type="Proteomes" id="UP001233999">
    <property type="component" value="Unassembled WGS sequence"/>
</dbReference>
<evidence type="ECO:0000256" key="1">
    <source>
        <dbReference type="SAM" id="MobiDB-lite"/>
    </source>
</evidence>
<keyword evidence="3" id="KW-1185">Reference proteome</keyword>
<feature type="compositionally biased region" description="Basic and acidic residues" evidence="1">
    <location>
        <begin position="21"/>
        <end position="32"/>
    </location>
</feature>
<reference evidence="2" key="1">
    <citation type="journal article" date="2023" name="IScience">
        <title>Live-bearing cockroach genome reveals convergent evolutionary mechanisms linked to viviparity in insects and beyond.</title>
        <authorList>
            <person name="Fouks B."/>
            <person name="Harrison M.C."/>
            <person name="Mikhailova A.A."/>
            <person name="Marchal E."/>
            <person name="English S."/>
            <person name="Carruthers M."/>
            <person name="Jennings E.C."/>
            <person name="Chiamaka E.L."/>
            <person name="Frigard R.A."/>
            <person name="Pippel M."/>
            <person name="Attardo G.M."/>
            <person name="Benoit J.B."/>
            <person name="Bornberg-Bauer E."/>
            <person name="Tobe S.S."/>
        </authorList>
    </citation>
    <scope>NUCLEOTIDE SEQUENCE</scope>
    <source>
        <strain evidence="2">Stay&amp;Tobe</strain>
    </source>
</reference>